<dbReference type="InterPro" id="IPR029016">
    <property type="entry name" value="GAF-like_dom_sf"/>
</dbReference>
<dbReference type="EMBL" id="LT670844">
    <property type="protein sequence ID" value="SHJ86489.1"/>
    <property type="molecule type" value="Genomic_DNA"/>
</dbReference>
<sequence length="313" mass="33982">MRPRTKPKASEKANDKASEKASAKTAEKPGSLRKAAIARLVQPPQRDIDDDADDRQRVGVQSLGRAFAILEEVARHREGIGLADLSKLVGLHNSTTFHLAKTLVSLGYLRQEKDSKRYRIGRPLFALAASALDEIEMVNVATPVLEDLSRETGESGHFAVRMGDSVVVIARTSGPGAFQLTDRVGVVRPAHCTALGKIILASLRPDQLNRFLERVEMKPATKKSITEVPVLLGEIAEIKRTGIAFDDGEFNPEVRCIAVPVMDFTGQVIGALGISGPIWRLSNQALQNHARIVRLAANRLSAEFGAKSVIKSS</sequence>
<gene>
    <name evidence="7" type="ORF">SAMN05444159_1727</name>
</gene>
<dbReference type="SUPFAM" id="SSF55781">
    <property type="entry name" value="GAF domain-like"/>
    <property type="match status" value="1"/>
</dbReference>
<dbReference type="PANTHER" id="PTHR30136">
    <property type="entry name" value="HELIX-TURN-HELIX TRANSCRIPTIONAL REGULATOR, ICLR FAMILY"/>
    <property type="match status" value="1"/>
</dbReference>
<evidence type="ECO:0000313" key="8">
    <source>
        <dbReference type="Proteomes" id="UP000189935"/>
    </source>
</evidence>
<accession>A0A1M6MSX1</accession>
<feature type="compositionally biased region" description="Basic and acidic residues" evidence="4">
    <location>
        <begin position="8"/>
        <end position="27"/>
    </location>
</feature>
<dbReference type="InterPro" id="IPR036390">
    <property type="entry name" value="WH_DNA-bd_sf"/>
</dbReference>
<keyword evidence="1" id="KW-0805">Transcription regulation</keyword>
<organism evidence="7 8">
    <name type="scientific">Bradyrhizobium lablabi</name>
    <dbReference type="NCBI Taxonomy" id="722472"/>
    <lineage>
        <taxon>Bacteria</taxon>
        <taxon>Pseudomonadati</taxon>
        <taxon>Pseudomonadota</taxon>
        <taxon>Alphaproteobacteria</taxon>
        <taxon>Hyphomicrobiales</taxon>
        <taxon>Nitrobacteraceae</taxon>
        <taxon>Bradyrhizobium</taxon>
    </lineage>
</organism>
<evidence type="ECO:0000256" key="1">
    <source>
        <dbReference type="ARBA" id="ARBA00023015"/>
    </source>
</evidence>
<dbReference type="Proteomes" id="UP000189935">
    <property type="component" value="Chromosome I"/>
</dbReference>
<dbReference type="SMART" id="SM00346">
    <property type="entry name" value="HTH_ICLR"/>
    <property type="match status" value="1"/>
</dbReference>
<protein>
    <submittedName>
        <fullName evidence="7">Transcriptional regulator, IclR family</fullName>
    </submittedName>
</protein>
<dbReference type="OrthoDB" id="2633250at2"/>
<dbReference type="Gene3D" id="3.30.450.40">
    <property type="match status" value="1"/>
</dbReference>
<keyword evidence="2" id="KW-0238">DNA-binding</keyword>
<dbReference type="Pfam" id="PF01614">
    <property type="entry name" value="IclR_C"/>
    <property type="match status" value="1"/>
</dbReference>
<proteinExistence type="predicted"/>
<evidence type="ECO:0000259" key="6">
    <source>
        <dbReference type="PROSITE" id="PS51078"/>
    </source>
</evidence>
<dbReference type="FunFam" id="1.10.10.10:FF:000056">
    <property type="entry name" value="IclR family transcriptional regulator"/>
    <property type="match status" value="1"/>
</dbReference>
<dbReference type="PANTHER" id="PTHR30136:SF35">
    <property type="entry name" value="HTH-TYPE TRANSCRIPTIONAL REGULATOR RV1719"/>
    <property type="match status" value="1"/>
</dbReference>
<dbReference type="Gene3D" id="1.10.10.10">
    <property type="entry name" value="Winged helix-like DNA-binding domain superfamily/Winged helix DNA-binding domain"/>
    <property type="match status" value="1"/>
</dbReference>
<keyword evidence="3" id="KW-0804">Transcription</keyword>
<feature type="domain" description="IclR-ED" evidence="6">
    <location>
        <begin position="123"/>
        <end position="306"/>
    </location>
</feature>
<name>A0A1M6MSX1_9BRAD</name>
<feature type="region of interest" description="Disordered" evidence="4">
    <location>
        <begin position="1"/>
        <end position="53"/>
    </location>
</feature>
<reference evidence="7 8" key="1">
    <citation type="submission" date="2016-11" db="EMBL/GenBank/DDBJ databases">
        <authorList>
            <person name="Jaros S."/>
            <person name="Januszkiewicz K."/>
            <person name="Wedrychowicz H."/>
        </authorList>
    </citation>
    <scope>NUCLEOTIDE SEQUENCE [LARGE SCALE GENOMIC DNA]</scope>
    <source>
        <strain evidence="7 8">GAS499</strain>
    </source>
</reference>
<evidence type="ECO:0000256" key="3">
    <source>
        <dbReference type="ARBA" id="ARBA00023163"/>
    </source>
</evidence>
<dbReference type="InterPro" id="IPR036388">
    <property type="entry name" value="WH-like_DNA-bd_sf"/>
</dbReference>
<dbReference type="InterPro" id="IPR014757">
    <property type="entry name" value="Tscrpt_reg_IclR_C"/>
</dbReference>
<evidence type="ECO:0000313" key="7">
    <source>
        <dbReference type="EMBL" id="SHJ86489.1"/>
    </source>
</evidence>
<dbReference type="GO" id="GO:0003700">
    <property type="term" value="F:DNA-binding transcription factor activity"/>
    <property type="evidence" value="ECO:0007669"/>
    <property type="project" value="TreeGrafter"/>
</dbReference>
<dbReference type="GO" id="GO:0003677">
    <property type="term" value="F:DNA binding"/>
    <property type="evidence" value="ECO:0007669"/>
    <property type="project" value="UniProtKB-KW"/>
</dbReference>
<dbReference type="Pfam" id="PF09339">
    <property type="entry name" value="HTH_IclR"/>
    <property type="match status" value="1"/>
</dbReference>
<feature type="domain" description="HTH iclR-type" evidence="5">
    <location>
        <begin position="60"/>
        <end position="122"/>
    </location>
</feature>
<evidence type="ECO:0000256" key="2">
    <source>
        <dbReference type="ARBA" id="ARBA00023125"/>
    </source>
</evidence>
<dbReference type="RefSeq" id="WP_079537786.1">
    <property type="nucleotide sequence ID" value="NZ_LT670844.1"/>
</dbReference>
<dbReference type="AlphaFoldDB" id="A0A1M6MSX1"/>
<dbReference type="SUPFAM" id="SSF46785">
    <property type="entry name" value="Winged helix' DNA-binding domain"/>
    <property type="match status" value="1"/>
</dbReference>
<dbReference type="InterPro" id="IPR050707">
    <property type="entry name" value="HTH_MetabolicPath_Reg"/>
</dbReference>
<evidence type="ECO:0000259" key="5">
    <source>
        <dbReference type="PROSITE" id="PS51077"/>
    </source>
</evidence>
<dbReference type="InterPro" id="IPR005471">
    <property type="entry name" value="Tscrpt_reg_IclR_N"/>
</dbReference>
<evidence type="ECO:0000256" key="4">
    <source>
        <dbReference type="SAM" id="MobiDB-lite"/>
    </source>
</evidence>
<dbReference type="GO" id="GO:0045892">
    <property type="term" value="P:negative regulation of DNA-templated transcription"/>
    <property type="evidence" value="ECO:0007669"/>
    <property type="project" value="TreeGrafter"/>
</dbReference>
<dbReference type="PROSITE" id="PS51078">
    <property type="entry name" value="ICLR_ED"/>
    <property type="match status" value="1"/>
</dbReference>
<dbReference type="PROSITE" id="PS51077">
    <property type="entry name" value="HTH_ICLR"/>
    <property type="match status" value="1"/>
</dbReference>